<gene>
    <name evidence="3" type="ORF">JDV02_003955</name>
</gene>
<keyword evidence="1" id="KW-0808">Transferase</keyword>
<evidence type="ECO:0000256" key="1">
    <source>
        <dbReference type="ARBA" id="ARBA00022679"/>
    </source>
</evidence>
<dbReference type="KEGG" id="ptkz:JDV02_003955"/>
<protein>
    <recommendedName>
        <fullName evidence="2">Erythromycin biosynthesis protein CIII-like C-terminal domain-containing protein</fullName>
    </recommendedName>
</protein>
<dbReference type="GO" id="GO:0008194">
    <property type="term" value="F:UDP-glycosyltransferase activity"/>
    <property type="evidence" value="ECO:0007669"/>
    <property type="project" value="InterPro"/>
</dbReference>
<dbReference type="Gene3D" id="3.40.50.2000">
    <property type="entry name" value="Glycogen Phosphorylase B"/>
    <property type="match status" value="2"/>
</dbReference>
<dbReference type="InterPro" id="IPR010610">
    <property type="entry name" value="EryCIII-like_C"/>
</dbReference>
<sequence>MRILLHSHFPAGHAYPMQAVAQALVSRGHDVVWLTSAGNEARVRATGAAFAPTRALASLDEPLMKRDATGLFDAPGSQLRGRLAAQVADYRAVLAEFRADVLLVDVFPNGARALYDLGEIPVYATLGVIPLYASTAASPVAASGQPPPTSWLGLLANAVLHALHRWAVLPWSVVSVIDQQRAGVGLCGLRYAEPPEFLSYSPHLHIQASSPRLEFFQSAGSPQHRRNTMYVGPLVTKSALDTTNLPSWWPEVVAHGRVVGVTQGTLAMDPTSLILPAIVALRDDPSILLVVVSPHVKDIEARVGRPDNVRFATWMPYSMLLPQLSLLITNGGYGSITQAISHKVPLLCAGQSEDKRDTAARVVWAGVGIDLKTDSPTPERVRAATRQILDDSGYRGRVCAVGDELNGLGGAETACEHLEALARGSTPRVLR</sequence>
<evidence type="ECO:0000259" key="2">
    <source>
        <dbReference type="Pfam" id="PF06722"/>
    </source>
</evidence>
<dbReference type="CDD" id="cd03784">
    <property type="entry name" value="GT1_Gtf-like"/>
    <property type="match status" value="1"/>
</dbReference>
<keyword evidence="4" id="KW-1185">Reference proteome</keyword>
<reference evidence="3" key="1">
    <citation type="submission" date="2021-11" db="EMBL/GenBank/DDBJ databases">
        <title>Purpureocillium_takamizusanense_genome.</title>
        <authorList>
            <person name="Nguyen N.-H."/>
        </authorList>
    </citation>
    <scope>NUCLEOTIDE SEQUENCE</scope>
    <source>
        <strain evidence="3">PT3</strain>
    </source>
</reference>
<dbReference type="EMBL" id="CP086356">
    <property type="protein sequence ID" value="UNI17625.1"/>
    <property type="molecule type" value="Genomic_DNA"/>
</dbReference>
<dbReference type="InterPro" id="IPR002213">
    <property type="entry name" value="UDP_glucos_trans"/>
</dbReference>
<dbReference type="AlphaFoldDB" id="A0A9Q8QDG5"/>
<evidence type="ECO:0000313" key="3">
    <source>
        <dbReference type="EMBL" id="UNI17625.1"/>
    </source>
</evidence>
<dbReference type="GO" id="GO:0016758">
    <property type="term" value="F:hexosyltransferase activity"/>
    <property type="evidence" value="ECO:0007669"/>
    <property type="project" value="UniProtKB-ARBA"/>
</dbReference>
<dbReference type="Pfam" id="PF06722">
    <property type="entry name" value="EryCIII-like_C"/>
    <property type="match status" value="1"/>
</dbReference>
<proteinExistence type="predicted"/>
<dbReference type="PANTHER" id="PTHR21015:SF22">
    <property type="entry name" value="GLYCOSYLTRANSFERASE"/>
    <property type="match status" value="1"/>
</dbReference>
<dbReference type="RefSeq" id="XP_047841106.1">
    <property type="nucleotide sequence ID" value="XM_047985129.1"/>
</dbReference>
<dbReference type="SUPFAM" id="SSF53756">
    <property type="entry name" value="UDP-Glycosyltransferase/glycogen phosphorylase"/>
    <property type="match status" value="1"/>
</dbReference>
<dbReference type="Proteomes" id="UP000829364">
    <property type="component" value="Chromosome 3"/>
</dbReference>
<dbReference type="PANTHER" id="PTHR21015">
    <property type="entry name" value="UDP-N-ACETYLGLUCOSAMINE--N-ACETYLMURAMYL-(PENTAPEPTIDE) PYROPHOSPHORYL-UNDECAPRENOL N-ACETYLGLUCOSAMINE TRANSFERASE 1"/>
    <property type="match status" value="1"/>
</dbReference>
<evidence type="ECO:0000313" key="4">
    <source>
        <dbReference type="Proteomes" id="UP000829364"/>
    </source>
</evidence>
<dbReference type="GeneID" id="72065911"/>
<name>A0A9Q8QDG5_9HYPO</name>
<organism evidence="3 4">
    <name type="scientific">Purpureocillium takamizusanense</name>
    <dbReference type="NCBI Taxonomy" id="2060973"/>
    <lineage>
        <taxon>Eukaryota</taxon>
        <taxon>Fungi</taxon>
        <taxon>Dikarya</taxon>
        <taxon>Ascomycota</taxon>
        <taxon>Pezizomycotina</taxon>
        <taxon>Sordariomycetes</taxon>
        <taxon>Hypocreomycetidae</taxon>
        <taxon>Hypocreales</taxon>
        <taxon>Ophiocordycipitaceae</taxon>
        <taxon>Purpureocillium</taxon>
    </lineage>
</organism>
<feature type="domain" description="Erythromycin biosynthesis protein CIII-like C-terminal" evidence="2">
    <location>
        <begin position="305"/>
        <end position="404"/>
    </location>
</feature>
<dbReference type="OrthoDB" id="5835829at2759"/>
<accession>A0A9Q8QDG5</accession>